<dbReference type="STRING" id="756272.Plabr_1765"/>
<dbReference type="Pfam" id="PF01740">
    <property type="entry name" value="STAS"/>
    <property type="match status" value="1"/>
</dbReference>
<feature type="domain" description="STAS" evidence="1">
    <location>
        <begin position="37"/>
        <end position="124"/>
    </location>
</feature>
<dbReference type="HOGENOM" id="CLU_115403_6_3_0"/>
<dbReference type="Proteomes" id="UP000006860">
    <property type="component" value="Chromosome"/>
</dbReference>
<dbReference type="KEGG" id="pbs:Plabr_1765"/>
<dbReference type="InterPro" id="IPR002645">
    <property type="entry name" value="STAS_dom"/>
</dbReference>
<name>F0SFG8_RUBBR</name>
<evidence type="ECO:0000313" key="2">
    <source>
        <dbReference type="EMBL" id="ADY59375.1"/>
    </source>
</evidence>
<dbReference type="Gene3D" id="3.30.750.24">
    <property type="entry name" value="STAS domain"/>
    <property type="match status" value="1"/>
</dbReference>
<proteinExistence type="predicted"/>
<dbReference type="EMBL" id="CP002546">
    <property type="protein sequence ID" value="ADY59375.1"/>
    <property type="molecule type" value="Genomic_DNA"/>
</dbReference>
<dbReference type="PANTHER" id="PTHR33495">
    <property type="entry name" value="ANTI-SIGMA FACTOR ANTAGONIST TM_1081-RELATED-RELATED"/>
    <property type="match status" value="1"/>
</dbReference>
<evidence type="ECO:0000313" key="3">
    <source>
        <dbReference type="Proteomes" id="UP000006860"/>
    </source>
</evidence>
<sequence length="128" mass="14462">MAAPPEDSMESSFFRLETEGDVAIVRFIRPSLSEEDNVEELGLDLIRLVDQLGYRRVLVSLEGVGWMTSSILGKLIHLHRHLQRQNGEMMICDIGRDINDVLSSSRLNTYFKISPTPEAALSEWQADS</sequence>
<dbReference type="InterPro" id="IPR036513">
    <property type="entry name" value="STAS_dom_sf"/>
</dbReference>
<dbReference type="GO" id="GO:0043856">
    <property type="term" value="F:anti-sigma factor antagonist activity"/>
    <property type="evidence" value="ECO:0007669"/>
    <property type="project" value="TreeGrafter"/>
</dbReference>
<dbReference type="AlphaFoldDB" id="F0SFG8"/>
<accession>F0SFG8</accession>
<dbReference type="PROSITE" id="PS50801">
    <property type="entry name" value="STAS"/>
    <property type="match status" value="1"/>
</dbReference>
<protein>
    <submittedName>
        <fullName evidence="2">Sulfate transporter/antisigma-factor antagonist STAS</fullName>
    </submittedName>
</protein>
<reference evidence="3" key="1">
    <citation type="submission" date="2011-02" db="EMBL/GenBank/DDBJ databases">
        <title>The complete genome of Planctomyces brasiliensis DSM 5305.</title>
        <authorList>
            <person name="Lucas S."/>
            <person name="Copeland A."/>
            <person name="Lapidus A."/>
            <person name="Bruce D."/>
            <person name="Goodwin L."/>
            <person name="Pitluck S."/>
            <person name="Kyrpides N."/>
            <person name="Mavromatis K."/>
            <person name="Pagani I."/>
            <person name="Ivanova N."/>
            <person name="Ovchinnikova G."/>
            <person name="Lu M."/>
            <person name="Detter J.C."/>
            <person name="Han C."/>
            <person name="Land M."/>
            <person name="Hauser L."/>
            <person name="Markowitz V."/>
            <person name="Cheng J.-F."/>
            <person name="Hugenholtz P."/>
            <person name="Woyke T."/>
            <person name="Wu D."/>
            <person name="Tindall B."/>
            <person name="Pomrenke H.G."/>
            <person name="Brambilla E."/>
            <person name="Klenk H.-P."/>
            <person name="Eisen J.A."/>
        </authorList>
    </citation>
    <scope>NUCLEOTIDE SEQUENCE [LARGE SCALE GENOMIC DNA]</scope>
    <source>
        <strain evidence="3">ATCC 49424 / DSM 5305 / JCM 21570 / NBRC 103401 / IFAM 1448</strain>
    </source>
</reference>
<dbReference type="eggNOG" id="COG1366">
    <property type="taxonomic scope" value="Bacteria"/>
</dbReference>
<keyword evidence="3" id="KW-1185">Reference proteome</keyword>
<organism evidence="2 3">
    <name type="scientific">Rubinisphaera brasiliensis (strain ATCC 49424 / DSM 5305 / JCM 21570 / IAM 15109 / NBRC 103401 / IFAM 1448)</name>
    <name type="common">Planctomyces brasiliensis</name>
    <dbReference type="NCBI Taxonomy" id="756272"/>
    <lineage>
        <taxon>Bacteria</taxon>
        <taxon>Pseudomonadati</taxon>
        <taxon>Planctomycetota</taxon>
        <taxon>Planctomycetia</taxon>
        <taxon>Planctomycetales</taxon>
        <taxon>Planctomycetaceae</taxon>
        <taxon>Rubinisphaera</taxon>
    </lineage>
</organism>
<dbReference type="SUPFAM" id="SSF52091">
    <property type="entry name" value="SpoIIaa-like"/>
    <property type="match status" value="1"/>
</dbReference>
<evidence type="ECO:0000259" key="1">
    <source>
        <dbReference type="PROSITE" id="PS50801"/>
    </source>
</evidence>
<gene>
    <name evidence="2" type="ordered locus">Plabr_1765</name>
</gene>